<evidence type="ECO:0000256" key="2">
    <source>
        <dbReference type="SAM" id="MobiDB-lite"/>
    </source>
</evidence>
<dbReference type="PANTHER" id="PTHR48432:SF1">
    <property type="entry name" value="S5 DRBM DOMAIN-CONTAINING PROTEIN"/>
    <property type="match status" value="1"/>
</dbReference>
<evidence type="ECO:0000313" key="5">
    <source>
        <dbReference type="Proteomes" id="UP000290289"/>
    </source>
</evidence>
<feature type="transmembrane region" description="Helical" evidence="3">
    <location>
        <begin position="277"/>
        <end position="297"/>
    </location>
</feature>
<evidence type="ECO:0008006" key="6">
    <source>
        <dbReference type="Google" id="ProtNLM"/>
    </source>
</evidence>
<evidence type="ECO:0000256" key="3">
    <source>
        <dbReference type="SAM" id="Phobius"/>
    </source>
</evidence>
<accession>A0A498JLQ5</accession>
<keyword evidence="3" id="KW-1133">Transmembrane helix</keyword>
<dbReference type="InterPro" id="IPR000851">
    <property type="entry name" value="Ribosomal_uS5"/>
</dbReference>
<dbReference type="GO" id="GO:0003735">
    <property type="term" value="F:structural constituent of ribosome"/>
    <property type="evidence" value="ECO:0007669"/>
    <property type="project" value="InterPro"/>
</dbReference>
<dbReference type="GO" id="GO:0006412">
    <property type="term" value="P:translation"/>
    <property type="evidence" value="ECO:0007669"/>
    <property type="project" value="InterPro"/>
</dbReference>
<protein>
    <recommendedName>
        <fullName evidence="6">Bifunctional inhibitor/plant lipid transfer protein/seed storage helical domain-containing protein</fullName>
    </recommendedName>
</protein>
<keyword evidence="5" id="KW-1185">Reference proteome</keyword>
<keyword evidence="3" id="KW-0472">Membrane</keyword>
<name>A0A498JLQ5_MALDO</name>
<dbReference type="STRING" id="3750.A0A498JLQ5"/>
<evidence type="ECO:0000313" key="4">
    <source>
        <dbReference type="EMBL" id="RXH96879.1"/>
    </source>
</evidence>
<reference evidence="4 5" key="1">
    <citation type="submission" date="2018-10" db="EMBL/GenBank/DDBJ databases">
        <title>A high-quality apple genome assembly.</title>
        <authorList>
            <person name="Hu J."/>
        </authorList>
    </citation>
    <scope>NUCLEOTIDE SEQUENCE [LARGE SCALE GENOMIC DNA]</scope>
    <source>
        <strain evidence="5">cv. HFTH1</strain>
        <tissue evidence="4">Young leaf</tissue>
    </source>
</reference>
<dbReference type="GO" id="GO:0003723">
    <property type="term" value="F:RNA binding"/>
    <property type="evidence" value="ECO:0007669"/>
    <property type="project" value="UniProtKB-KW"/>
</dbReference>
<dbReference type="PANTHER" id="PTHR48432">
    <property type="entry name" value="S5 DRBM DOMAIN-CONTAINING PROTEIN"/>
    <property type="match status" value="1"/>
</dbReference>
<evidence type="ECO:0000256" key="1">
    <source>
        <dbReference type="ARBA" id="ARBA00022884"/>
    </source>
</evidence>
<dbReference type="EMBL" id="RDQH01000332">
    <property type="protein sequence ID" value="RXH96879.1"/>
    <property type="molecule type" value="Genomic_DNA"/>
</dbReference>
<comment type="caution">
    <text evidence="4">The sequence shown here is derived from an EMBL/GenBank/DDBJ whole genome shotgun (WGS) entry which is preliminary data.</text>
</comment>
<feature type="compositionally biased region" description="Acidic residues" evidence="2">
    <location>
        <begin position="141"/>
        <end position="152"/>
    </location>
</feature>
<feature type="region of interest" description="Disordered" evidence="2">
    <location>
        <begin position="133"/>
        <end position="154"/>
    </location>
</feature>
<dbReference type="Proteomes" id="UP000290289">
    <property type="component" value="Chromosome 6"/>
</dbReference>
<dbReference type="GO" id="GO:0005840">
    <property type="term" value="C:ribosome"/>
    <property type="evidence" value="ECO:0007669"/>
    <property type="project" value="InterPro"/>
</dbReference>
<gene>
    <name evidence="4" type="ORF">DVH24_009721</name>
</gene>
<keyword evidence="1" id="KW-0694">RNA-binding</keyword>
<dbReference type="AlphaFoldDB" id="A0A498JLQ5"/>
<dbReference type="CDD" id="cd00010">
    <property type="entry name" value="AAI_LTSS"/>
    <property type="match status" value="1"/>
</dbReference>
<proteinExistence type="predicted"/>
<sequence>MWDNSQQKEAYNPNNPANYGVIQHEQVEPLVDLLEHAGFEKENQIIQGVDDDNEEEFNDMKEKDDILKIPYSTVSSIAAQDLLVEVERETQREREQRKRAGLDTKDINREDEEDYMGIMPLIEKLEKEKLKDTGDLNLYDEPTDSDSDEDDERFTPDAIKKSCNIDQDKAECADQLKSKKCLCVLSKDRNDPNLGLKIKATLALNLPSSCHVPINISRCVDILNLPSNSLDVKMFRDYENKIEARSSTTASISSGNSTSSGTVAQEMSDGVSLGKSLMGIEMLFGSLLLFYIPYLVFYV</sequence>
<organism evidence="4 5">
    <name type="scientific">Malus domestica</name>
    <name type="common">Apple</name>
    <name type="synonym">Pyrus malus</name>
    <dbReference type="NCBI Taxonomy" id="3750"/>
    <lineage>
        <taxon>Eukaryota</taxon>
        <taxon>Viridiplantae</taxon>
        <taxon>Streptophyta</taxon>
        <taxon>Embryophyta</taxon>
        <taxon>Tracheophyta</taxon>
        <taxon>Spermatophyta</taxon>
        <taxon>Magnoliopsida</taxon>
        <taxon>eudicotyledons</taxon>
        <taxon>Gunneridae</taxon>
        <taxon>Pentapetalae</taxon>
        <taxon>rosids</taxon>
        <taxon>fabids</taxon>
        <taxon>Rosales</taxon>
        <taxon>Rosaceae</taxon>
        <taxon>Amygdaloideae</taxon>
        <taxon>Maleae</taxon>
        <taxon>Malus</taxon>
    </lineage>
</organism>
<keyword evidence="3" id="KW-0812">Transmembrane</keyword>